<sequence length="78" mass="8660">MGESLFACAERETLEETALRVKGAKIVAVTNDVFDAASKHYVTIFVQCVMEDAGAEPRRVEQRSYEMTKLEAVLDAGY</sequence>
<dbReference type="GO" id="GO:0006203">
    <property type="term" value="P:dGTP catabolic process"/>
    <property type="evidence" value="ECO:0007669"/>
    <property type="project" value="TreeGrafter"/>
</dbReference>
<organism evidence="1 2">
    <name type="scientific">Xylaria grammica</name>
    <dbReference type="NCBI Taxonomy" id="363999"/>
    <lineage>
        <taxon>Eukaryota</taxon>
        <taxon>Fungi</taxon>
        <taxon>Dikarya</taxon>
        <taxon>Ascomycota</taxon>
        <taxon>Pezizomycotina</taxon>
        <taxon>Sordariomycetes</taxon>
        <taxon>Xylariomycetidae</taxon>
        <taxon>Xylariales</taxon>
        <taxon>Xylariaceae</taxon>
        <taxon>Xylaria</taxon>
    </lineage>
</organism>
<evidence type="ECO:0000313" key="1">
    <source>
        <dbReference type="EMBL" id="RWA13717.1"/>
    </source>
</evidence>
<dbReference type="PANTHER" id="PTHR16099:SF5">
    <property type="entry name" value="NUCLEOTIDE TRIPHOSPHATE DIPHOSPHATASE NUDT15"/>
    <property type="match status" value="1"/>
</dbReference>
<keyword evidence="2" id="KW-1185">Reference proteome</keyword>
<protein>
    <recommendedName>
        <fullName evidence="3">Nudix hydrolase domain-containing protein</fullName>
    </recommendedName>
</protein>
<dbReference type="AlphaFoldDB" id="A0A439DH40"/>
<evidence type="ECO:0000313" key="2">
    <source>
        <dbReference type="Proteomes" id="UP000286045"/>
    </source>
</evidence>
<dbReference type="EMBL" id="RYZI01000021">
    <property type="protein sequence ID" value="RWA13717.1"/>
    <property type="molecule type" value="Genomic_DNA"/>
</dbReference>
<dbReference type="STRING" id="363999.A0A439DH40"/>
<dbReference type="GO" id="GO:0005829">
    <property type="term" value="C:cytosol"/>
    <property type="evidence" value="ECO:0007669"/>
    <property type="project" value="TreeGrafter"/>
</dbReference>
<comment type="caution">
    <text evidence="1">The sequence shown here is derived from an EMBL/GenBank/DDBJ whole genome shotgun (WGS) entry which is preliminary data.</text>
</comment>
<name>A0A439DH40_9PEZI</name>
<dbReference type="SUPFAM" id="SSF55811">
    <property type="entry name" value="Nudix"/>
    <property type="match status" value="1"/>
</dbReference>
<dbReference type="Proteomes" id="UP000286045">
    <property type="component" value="Unassembled WGS sequence"/>
</dbReference>
<dbReference type="Gene3D" id="3.90.79.10">
    <property type="entry name" value="Nucleoside Triphosphate Pyrophosphohydrolase"/>
    <property type="match status" value="1"/>
</dbReference>
<gene>
    <name evidence="1" type="ORF">EKO27_g1427</name>
</gene>
<dbReference type="GO" id="GO:0035539">
    <property type="term" value="F:8-oxo-7,8-dihydrodeoxyguanosine triphosphate pyrophosphatase activity"/>
    <property type="evidence" value="ECO:0007669"/>
    <property type="project" value="TreeGrafter"/>
</dbReference>
<accession>A0A439DH40</accession>
<evidence type="ECO:0008006" key="3">
    <source>
        <dbReference type="Google" id="ProtNLM"/>
    </source>
</evidence>
<dbReference type="InterPro" id="IPR015797">
    <property type="entry name" value="NUDIX_hydrolase-like_dom_sf"/>
</dbReference>
<dbReference type="PANTHER" id="PTHR16099">
    <property type="entry name" value="8-OXO-DGTP DIPHOSPHATES NUDT15"/>
    <property type="match status" value="1"/>
</dbReference>
<reference evidence="1 2" key="1">
    <citation type="submission" date="2018-12" db="EMBL/GenBank/DDBJ databases">
        <title>Draft genome sequence of Xylaria grammica IHI A82.</title>
        <authorList>
            <person name="Buettner E."/>
            <person name="Kellner H."/>
        </authorList>
    </citation>
    <scope>NUCLEOTIDE SEQUENCE [LARGE SCALE GENOMIC DNA]</scope>
    <source>
        <strain evidence="1 2">IHI A82</strain>
    </source>
</reference>
<proteinExistence type="predicted"/>